<evidence type="ECO:0000313" key="3">
    <source>
        <dbReference type="Proteomes" id="UP000054560"/>
    </source>
</evidence>
<protein>
    <submittedName>
        <fullName evidence="2">Uncharacterized protein</fullName>
    </submittedName>
</protein>
<accession>A0A0L0FTE0</accession>
<feature type="non-terminal residue" evidence="2">
    <location>
        <position position="139"/>
    </location>
</feature>
<reference evidence="2 3" key="1">
    <citation type="submission" date="2011-02" db="EMBL/GenBank/DDBJ databases">
        <title>The Genome Sequence of Sphaeroforma arctica JP610.</title>
        <authorList>
            <consortium name="The Broad Institute Genome Sequencing Platform"/>
            <person name="Russ C."/>
            <person name="Cuomo C."/>
            <person name="Young S.K."/>
            <person name="Zeng Q."/>
            <person name="Gargeya S."/>
            <person name="Alvarado L."/>
            <person name="Berlin A."/>
            <person name="Chapman S.B."/>
            <person name="Chen Z."/>
            <person name="Freedman E."/>
            <person name="Gellesch M."/>
            <person name="Goldberg J."/>
            <person name="Griggs A."/>
            <person name="Gujja S."/>
            <person name="Heilman E."/>
            <person name="Heiman D."/>
            <person name="Howarth C."/>
            <person name="Mehta T."/>
            <person name="Neiman D."/>
            <person name="Pearson M."/>
            <person name="Roberts A."/>
            <person name="Saif S."/>
            <person name="Shea T."/>
            <person name="Shenoy N."/>
            <person name="Sisk P."/>
            <person name="Stolte C."/>
            <person name="Sykes S."/>
            <person name="White J."/>
            <person name="Yandava C."/>
            <person name="Burger G."/>
            <person name="Gray M.W."/>
            <person name="Holland P.W.H."/>
            <person name="King N."/>
            <person name="Lang F.B.F."/>
            <person name="Roger A.J."/>
            <person name="Ruiz-Trillo I."/>
            <person name="Haas B."/>
            <person name="Nusbaum C."/>
            <person name="Birren B."/>
        </authorList>
    </citation>
    <scope>NUCLEOTIDE SEQUENCE [LARGE SCALE GENOMIC DNA]</scope>
    <source>
        <strain evidence="2 3">JP610</strain>
    </source>
</reference>
<keyword evidence="3" id="KW-1185">Reference proteome</keyword>
<organism evidence="2 3">
    <name type="scientific">Sphaeroforma arctica JP610</name>
    <dbReference type="NCBI Taxonomy" id="667725"/>
    <lineage>
        <taxon>Eukaryota</taxon>
        <taxon>Ichthyosporea</taxon>
        <taxon>Ichthyophonida</taxon>
        <taxon>Sphaeroforma</taxon>
    </lineage>
</organism>
<dbReference type="EMBL" id="KQ242216">
    <property type="protein sequence ID" value="KNC79959.1"/>
    <property type="molecule type" value="Genomic_DNA"/>
</dbReference>
<name>A0A0L0FTE0_9EUKA</name>
<evidence type="ECO:0000256" key="1">
    <source>
        <dbReference type="SAM" id="MobiDB-lite"/>
    </source>
</evidence>
<dbReference type="Proteomes" id="UP000054560">
    <property type="component" value="Unassembled WGS sequence"/>
</dbReference>
<dbReference type="GeneID" id="25908162"/>
<dbReference type="AlphaFoldDB" id="A0A0L0FTE0"/>
<gene>
    <name evidence="2" type="ORF">SARC_07658</name>
</gene>
<dbReference type="RefSeq" id="XP_014153861.1">
    <property type="nucleotide sequence ID" value="XM_014298386.1"/>
</dbReference>
<evidence type="ECO:0000313" key="2">
    <source>
        <dbReference type="EMBL" id="KNC79959.1"/>
    </source>
</evidence>
<feature type="region of interest" description="Disordered" evidence="1">
    <location>
        <begin position="50"/>
        <end position="80"/>
    </location>
</feature>
<sequence>MKEDLPNELANTLGASSPEIFANLLPQKCSSIATELPLKISEGVRVRKRSSDIQSNFDSSGDSVENGTSLDKSCSVRGKHVNTHPNARSCGKMGNSMRPRSLLVPSHAEFVELVINIGNWTNGKSFTGADLVAWLMRTN</sequence>
<feature type="compositionally biased region" description="Polar residues" evidence="1">
    <location>
        <begin position="52"/>
        <end position="72"/>
    </location>
</feature>
<proteinExistence type="predicted"/>